<name>A8MD43_CALMQ</name>
<dbReference type="GeneID" id="5709725"/>
<dbReference type="CDD" id="cd02440">
    <property type="entry name" value="AdoMet_MTases"/>
    <property type="match status" value="1"/>
</dbReference>
<dbReference type="InterPro" id="IPR013216">
    <property type="entry name" value="Methyltransf_11"/>
</dbReference>
<dbReference type="GO" id="GO:0008757">
    <property type="term" value="F:S-adenosylmethionine-dependent methyltransferase activity"/>
    <property type="evidence" value="ECO:0007669"/>
    <property type="project" value="InterPro"/>
</dbReference>
<evidence type="ECO:0000259" key="1">
    <source>
        <dbReference type="Pfam" id="PF08241"/>
    </source>
</evidence>
<dbReference type="InterPro" id="IPR029063">
    <property type="entry name" value="SAM-dependent_MTases_sf"/>
</dbReference>
<dbReference type="KEGG" id="cma:Cmaq_0864"/>
<dbReference type="EMBL" id="CP000852">
    <property type="protein sequence ID" value="ABW01699.1"/>
    <property type="molecule type" value="Genomic_DNA"/>
</dbReference>
<gene>
    <name evidence="2" type="ordered locus">Cmaq_0864</name>
</gene>
<dbReference type="GO" id="GO:0032259">
    <property type="term" value="P:methylation"/>
    <property type="evidence" value="ECO:0007669"/>
    <property type="project" value="UniProtKB-KW"/>
</dbReference>
<dbReference type="Proteomes" id="UP000001137">
    <property type="component" value="Chromosome"/>
</dbReference>
<sequence length="235" mass="26394">MNNMNPTFQASKYDSWFLSNVNILESEVLLIKHMLEPNPGKVLSIGCGSGLFEYILRTRYGLIIQDCVEPSEDMAKVAEYRGLNVRIGSAEELPFNDGVFDTVLLNGVLDYVNDDAKAIKEAYRVLKPGGHVVVADVIAEGAYGILYKLAEVLGDWSNPYISRIKPPNPYPIEYVKQAKWHTVDELMNLVKGAGFIIVKTMQTLTRHPKYSNNEVEYPIDGYDKGDYVAIKGWKP</sequence>
<dbReference type="PANTHER" id="PTHR42912">
    <property type="entry name" value="METHYLTRANSFERASE"/>
    <property type="match status" value="1"/>
</dbReference>
<reference evidence="2 3" key="1">
    <citation type="submission" date="2007-10" db="EMBL/GenBank/DDBJ databases">
        <title>Complete sequence of Caldivirga maquilingensis IC-167.</title>
        <authorList>
            <consortium name="US DOE Joint Genome Institute"/>
            <person name="Copeland A."/>
            <person name="Lucas S."/>
            <person name="Lapidus A."/>
            <person name="Barry K."/>
            <person name="Glavina del Rio T."/>
            <person name="Dalin E."/>
            <person name="Tice H."/>
            <person name="Pitluck S."/>
            <person name="Saunders E."/>
            <person name="Brettin T."/>
            <person name="Bruce D."/>
            <person name="Detter J.C."/>
            <person name="Han C."/>
            <person name="Schmutz J."/>
            <person name="Larimer F."/>
            <person name="Land M."/>
            <person name="Hauser L."/>
            <person name="Kyrpides N."/>
            <person name="Ivanova N."/>
            <person name="Biddle J.F."/>
            <person name="Zhang Z."/>
            <person name="Fitz-Gibbon S.T."/>
            <person name="Lowe T.M."/>
            <person name="Saltikov C."/>
            <person name="House C.H."/>
            <person name="Richardson P."/>
        </authorList>
    </citation>
    <scope>NUCLEOTIDE SEQUENCE [LARGE SCALE GENOMIC DNA]</scope>
    <source>
        <strain evidence="3">ATCC 700844 / DSM 13496 / JCM 10307 / IC-167</strain>
    </source>
</reference>
<dbReference type="PANTHER" id="PTHR42912:SF80">
    <property type="entry name" value="METHYLTRANSFERASE DOMAIN-CONTAINING PROTEIN"/>
    <property type="match status" value="1"/>
</dbReference>
<dbReference type="RefSeq" id="WP_012185918.1">
    <property type="nucleotide sequence ID" value="NC_009954.1"/>
</dbReference>
<dbReference type="AlphaFoldDB" id="A8MD43"/>
<dbReference type="Pfam" id="PF08241">
    <property type="entry name" value="Methyltransf_11"/>
    <property type="match status" value="1"/>
</dbReference>
<evidence type="ECO:0000313" key="3">
    <source>
        <dbReference type="Proteomes" id="UP000001137"/>
    </source>
</evidence>
<dbReference type="STRING" id="397948.Cmaq_0864"/>
<feature type="domain" description="Methyltransferase type 11" evidence="1">
    <location>
        <begin position="43"/>
        <end position="134"/>
    </location>
</feature>
<dbReference type="InterPro" id="IPR050508">
    <property type="entry name" value="Methyltransf_Superfamily"/>
</dbReference>
<keyword evidence="2" id="KW-0808">Transferase</keyword>
<keyword evidence="3" id="KW-1185">Reference proteome</keyword>
<dbReference type="Gene3D" id="3.40.50.150">
    <property type="entry name" value="Vaccinia Virus protein VP39"/>
    <property type="match status" value="1"/>
</dbReference>
<proteinExistence type="predicted"/>
<keyword evidence="2" id="KW-0489">Methyltransferase</keyword>
<organism evidence="2 3">
    <name type="scientific">Caldivirga maquilingensis (strain ATCC 700844 / DSM 13496 / JCM 10307 / IC-167)</name>
    <dbReference type="NCBI Taxonomy" id="397948"/>
    <lineage>
        <taxon>Archaea</taxon>
        <taxon>Thermoproteota</taxon>
        <taxon>Thermoprotei</taxon>
        <taxon>Thermoproteales</taxon>
        <taxon>Thermoproteaceae</taxon>
        <taxon>Caldivirga</taxon>
    </lineage>
</organism>
<protein>
    <submittedName>
        <fullName evidence="2">Methyltransferase type 11</fullName>
    </submittedName>
</protein>
<dbReference type="eggNOG" id="arCOG01773">
    <property type="taxonomic scope" value="Archaea"/>
</dbReference>
<accession>A8MD43</accession>
<dbReference type="HOGENOM" id="CLU_037990_14_1_2"/>
<evidence type="ECO:0000313" key="2">
    <source>
        <dbReference type="EMBL" id="ABW01699.1"/>
    </source>
</evidence>
<dbReference type="SUPFAM" id="SSF53335">
    <property type="entry name" value="S-adenosyl-L-methionine-dependent methyltransferases"/>
    <property type="match status" value="1"/>
</dbReference>